<dbReference type="InterPro" id="IPR054612">
    <property type="entry name" value="Phage_capsid-like_C"/>
</dbReference>
<name>A0A9P3QAW6_9MYCO</name>
<feature type="domain" description="Phage capsid-like C-terminal" evidence="2">
    <location>
        <begin position="105"/>
        <end position="368"/>
    </location>
</feature>
<dbReference type="Pfam" id="PF05065">
    <property type="entry name" value="Phage_capsid"/>
    <property type="match status" value="1"/>
</dbReference>
<dbReference type="RefSeq" id="WP_236975229.1">
    <property type="nucleotide sequence ID" value="NZ_BRXE01000056.1"/>
</dbReference>
<evidence type="ECO:0000259" key="2">
    <source>
        <dbReference type="Pfam" id="PF05065"/>
    </source>
</evidence>
<evidence type="ECO:0000256" key="1">
    <source>
        <dbReference type="ARBA" id="ARBA00004328"/>
    </source>
</evidence>
<dbReference type="EMBL" id="BRXE01000056">
    <property type="protein sequence ID" value="GLB84621.1"/>
    <property type="molecule type" value="Genomic_DNA"/>
</dbReference>
<dbReference type="AlphaFoldDB" id="A0A9P3QAW6"/>
<dbReference type="Proteomes" id="UP001064782">
    <property type="component" value="Unassembled WGS sequence"/>
</dbReference>
<comment type="subcellular location">
    <subcellularLocation>
        <location evidence="1">Virion</location>
    </subcellularLocation>
</comment>
<reference evidence="4" key="1">
    <citation type="submission" date="2022-08" db="EMBL/GenBank/DDBJ databases">
        <title>Mycobacterium kiyosense sp. nov., scotochromogenic slow-glowing species isolated from respiratory specimens.</title>
        <authorList>
            <person name="Fukano H."/>
            <person name="Kazumi Y."/>
            <person name="Sakagami N."/>
            <person name="Ato M."/>
            <person name="Mitarai S."/>
            <person name="Hoshino Y."/>
        </authorList>
    </citation>
    <scope>NUCLEOTIDE SEQUENCE</scope>
    <source>
        <strain evidence="4">1413</strain>
        <strain evidence="3">SRL2020-028</strain>
    </source>
</reference>
<accession>A0A9P3QAW6</accession>
<evidence type="ECO:0000313" key="3">
    <source>
        <dbReference type="EMBL" id="GLB84621.1"/>
    </source>
</evidence>
<dbReference type="InterPro" id="IPR024455">
    <property type="entry name" value="Phage_capsid"/>
</dbReference>
<dbReference type="GeneID" id="83631377"/>
<dbReference type="EMBL" id="BRZI01000072">
    <property type="protein sequence ID" value="GLD33289.1"/>
    <property type="molecule type" value="Genomic_DNA"/>
</dbReference>
<dbReference type="SUPFAM" id="SSF56563">
    <property type="entry name" value="Major capsid protein gp5"/>
    <property type="match status" value="1"/>
</dbReference>
<sequence length="376" mass="39859">MNLAEEVKTKAAAYRAGQITDAEFSAFMDDAEARAAQDATAQRARQWRNAGYAAAEGAVVGKQVTGRQVAPLGLDEESSRALYEAVVSRQSLQVKAFSSPDSLLPAQLVPNVLGPVHENRILDRLPVQAISAPSVEYIRHNSTTGAAAVVAEGGLKPELVLNTQQMTATAQKIAAHTATTYEAISDWDSWTGYVQAELFRQIIDVENAELLGGAGTTGHLTGLLHTSGILTHDHSADATGVTTLDAVEMSIAALRTGAALAEPDLLVLNPLTWSAMRREKDSQNRYLVAPDPTQGAASSLWGVEVLVTTVQAAGTGLLIDSSKFGRVLLREGLSLRTGSANDDFTHNLVRFVGEERLALAVERPAALLSITGLPTS</sequence>
<proteinExistence type="predicted"/>
<organism evidence="4 5">
    <name type="scientific">Mycobacterium kiyosense</name>
    <dbReference type="NCBI Taxonomy" id="2871094"/>
    <lineage>
        <taxon>Bacteria</taxon>
        <taxon>Bacillati</taxon>
        <taxon>Actinomycetota</taxon>
        <taxon>Actinomycetes</taxon>
        <taxon>Mycobacteriales</taxon>
        <taxon>Mycobacteriaceae</taxon>
        <taxon>Mycobacterium</taxon>
    </lineage>
</organism>
<keyword evidence="5" id="KW-1185">Reference proteome</keyword>
<dbReference type="Gene3D" id="3.30.2320.10">
    <property type="entry name" value="hypothetical protein PF0899 domain"/>
    <property type="match status" value="1"/>
</dbReference>
<evidence type="ECO:0000313" key="5">
    <source>
        <dbReference type="Proteomes" id="UP001064782"/>
    </source>
</evidence>
<dbReference type="Proteomes" id="UP001165663">
    <property type="component" value="Unassembled WGS sequence"/>
</dbReference>
<evidence type="ECO:0000313" key="4">
    <source>
        <dbReference type="EMBL" id="GLD33289.1"/>
    </source>
</evidence>
<protein>
    <recommendedName>
        <fullName evidence="2">Phage capsid-like C-terminal domain-containing protein</fullName>
    </recommendedName>
</protein>
<dbReference type="Gene3D" id="3.30.2400.10">
    <property type="entry name" value="Major capsid protein gp5"/>
    <property type="match status" value="1"/>
</dbReference>
<comment type="caution">
    <text evidence="4">The sequence shown here is derived from an EMBL/GenBank/DDBJ whole genome shotgun (WGS) entry which is preliminary data.</text>
</comment>
<gene>
    <name evidence="4" type="ORF">Mkiyose1413_51720</name>
    <name evidence="3" type="ORF">SRL2020028_38770</name>
</gene>
<dbReference type="NCBIfam" id="TIGR01554">
    <property type="entry name" value="major_cap_HK97"/>
    <property type="match status" value="1"/>
</dbReference>